<feature type="transmembrane region" description="Helical" evidence="6">
    <location>
        <begin position="344"/>
        <end position="366"/>
    </location>
</feature>
<protein>
    <recommendedName>
        <fullName evidence="6">Phosphate transporter</fullName>
    </recommendedName>
</protein>
<evidence type="ECO:0000256" key="6">
    <source>
        <dbReference type="RuleBase" id="RU363058"/>
    </source>
</evidence>
<dbReference type="InterPro" id="IPR001204">
    <property type="entry name" value="Phos_transporter"/>
</dbReference>
<dbReference type="Proteomes" id="UP000250025">
    <property type="component" value="Chromosome"/>
</dbReference>
<dbReference type="EMBL" id="CP021323">
    <property type="protein sequence ID" value="ARS53333.1"/>
    <property type="molecule type" value="Genomic_DNA"/>
</dbReference>
<dbReference type="PANTHER" id="PTHR11101">
    <property type="entry name" value="PHOSPHATE TRANSPORTER"/>
    <property type="match status" value="1"/>
</dbReference>
<feature type="transmembrane region" description="Helical" evidence="6">
    <location>
        <begin position="386"/>
        <end position="416"/>
    </location>
</feature>
<keyword evidence="4 6" id="KW-1133">Transmembrane helix</keyword>
<dbReference type="GO" id="GO:0035435">
    <property type="term" value="P:phosphate ion transmembrane transport"/>
    <property type="evidence" value="ECO:0007669"/>
    <property type="project" value="TreeGrafter"/>
</dbReference>
<feature type="transmembrane region" description="Helical" evidence="6">
    <location>
        <begin position="145"/>
        <end position="164"/>
    </location>
</feature>
<dbReference type="Pfam" id="PF01384">
    <property type="entry name" value="PHO4"/>
    <property type="match status" value="1"/>
</dbReference>
<proteinExistence type="inferred from homology"/>
<evidence type="ECO:0000313" key="8">
    <source>
        <dbReference type="Proteomes" id="UP000250025"/>
    </source>
</evidence>
<keyword evidence="5 6" id="KW-0472">Membrane</keyword>
<name>A0A2Z2H798_9GAMM</name>
<dbReference type="RefSeq" id="WP_086622212.1">
    <property type="nucleotide sequence ID" value="NZ_CP021323.1"/>
</dbReference>
<feature type="transmembrane region" description="Helical" evidence="6">
    <location>
        <begin position="88"/>
        <end position="107"/>
    </location>
</feature>
<dbReference type="KEGG" id="kus:B9G99_11080"/>
<feature type="transmembrane region" description="Helical" evidence="6">
    <location>
        <begin position="119"/>
        <end position="139"/>
    </location>
</feature>
<accession>A0A2Z2H798</accession>
<evidence type="ECO:0000256" key="4">
    <source>
        <dbReference type="ARBA" id="ARBA00022989"/>
    </source>
</evidence>
<dbReference type="PANTHER" id="PTHR11101:SF80">
    <property type="entry name" value="PHOSPHATE TRANSPORTER"/>
    <property type="match status" value="1"/>
</dbReference>
<evidence type="ECO:0000256" key="5">
    <source>
        <dbReference type="ARBA" id="ARBA00023136"/>
    </source>
</evidence>
<comment type="similarity">
    <text evidence="6">Belongs to the inorganic phosphate transporter (PiT) (TC 2.A.20) family.</text>
</comment>
<keyword evidence="8" id="KW-1185">Reference proteome</keyword>
<dbReference type="GO" id="GO:0016020">
    <property type="term" value="C:membrane"/>
    <property type="evidence" value="ECO:0007669"/>
    <property type="project" value="UniProtKB-SubCell"/>
</dbReference>
<feature type="transmembrane region" description="Helical" evidence="6">
    <location>
        <begin position="256"/>
        <end position="274"/>
    </location>
</feature>
<feature type="transmembrane region" description="Helical" evidence="6">
    <location>
        <begin position="44"/>
        <end position="64"/>
    </location>
</feature>
<evidence type="ECO:0000256" key="3">
    <source>
        <dbReference type="ARBA" id="ARBA00022692"/>
    </source>
</evidence>
<sequence length="421" mass="43840">MTIIAQHGELFILLACVFGFFMAWGVGANDVANAMGTSVGSKAITIRQAIAIAIVFEFLGAWLAGGEVTSTIRNGIIDPTLLNETPQYLVYGMLSSLLSAAIWLMIASKKGWPVSTTHSIVGAIVGFAVAGLGPGSVQWGEVGQIVSSWVTSPFIAGVLAFLLFRSIQSLIFENRDPLAAARRYVPGYMFLVGFIVAMVTLLKGLSHVGLNLSFIDALLWAMGVGAIITLLGILLERRITHEPRGGNRSSFTGVERIFGVLMMFTACAMAFAHGSNDVANAVGPLAAVVSVVQSQGHIGGDAALPWWILILGGGGIVVGLLTYGHRVIATVGTGITELTPSRGFAATLAAATTVVIASGTGLPISTTHTLVGAVLGVGLARGMQALNLRVLGTIVISWLVTLPAGAALSIIFFFMLKGMFG</sequence>
<organism evidence="7 8">
    <name type="scientific">Kushneria konosiri</name>
    <dbReference type="NCBI Taxonomy" id="698828"/>
    <lineage>
        <taxon>Bacteria</taxon>
        <taxon>Pseudomonadati</taxon>
        <taxon>Pseudomonadota</taxon>
        <taxon>Gammaproteobacteria</taxon>
        <taxon>Oceanospirillales</taxon>
        <taxon>Halomonadaceae</taxon>
        <taxon>Kushneria</taxon>
    </lineage>
</organism>
<feature type="transmembrane region" description="Helical" evidence="6">
    <location>
        <begin position="185"/>
        <end position="205"/>
    </location>
</feature>
<keyword evidence="6" id="KW-0592">Phosphate transport</keyword>
<dbReference type="GO" id="GO:0005315">
    <property type="term" value="F:phosphate transmembrane transporter activity"/>
    <property type="evidence" value="ECO:0007669"/>
    <property type="project" value="InterPro"/>
</dbReference>
<dbReference type="OrthoDB" id="9779554at2"/>
<reference evidence="7 8" key="1">
    <citation type="journal article" date="2017" name="Int. J. Syst. Evol. Microbiol.">
        <title>Kushneria konosiri sp. nov., isolated from the Korean salt-fermented seafood Daemi-jeot.</title>
        <authorList>
            <person name="Yun J.H."/>
            <person name="Park S.K."/>
            <person name="Lee J.Y."/>
            <person name="Jung M.J."/>
            <person name="Bae J.W."/>
        </authorList>
    </citation>
    <scope>NUCLEOTIDE SEQUENCE [LARGE SCALE GENOMIC DNA]</scope>
    <source>
        <strain evidence="7 8">X49</strain>
    </source>
</reference>
<evidence type="ECO:0000256" key="2">
    <source>
        <dbReference type="ARBA" id="ARBA00022448"/>
    </source>
</evidence>
<keyword evidence="2 6" id="KW-0813">Transport</keyword>
<feature type="transmembrane region" description="Helical" evidence="6">
    <location>
        <begin position="217"/>
        <end position="235"/>
    </location>
</feature>
<evidence type="ECO:0000256" key="1">
    <source>
        <dbReference type="ARBA" id="ARBA00004141"/>
    </source>
</evidence>
<feature type="transmembrane region" description="Helical" evidence="6">
    <location>
        <begin position="12"/>
        <end position="32"/>
    </location>
</feature>
<gene>
    <name evidence="7" type="ORF">B9G99_11080</name>
</gene>
<feature type="transmembrane region" description="Helical" evidence="6">
    <location>
        <begin position="304"/>
        <end position="323"/>
    </location>
</feature>
<keyword evidence="3 6" id="KW-0812">Transmembrane</keyword>
<dbReference type="AlphaFoldDB" id="A0A2Z2H798"/>
<comment type="subcellular location">
    <subcellularLocation>
        <location evidence="1 6">Membrane</location>
        <topology evidence="1 6">Multi-pass membrane protein</topology>
    </subcellularLocation>
</comment>
<evidence type="ECO:0000313" key="7">
    <source>
        <dbReference type="EMBL" id="ARS53333.1"/>
    </source>
</evidence>